<dbReference type="InterPro" id="IPR038723">
    <property type="entry name" value="ArnR1-like_HTH"/>
</dbReference>
<dbReference type="Pfam" id="PF14947">
    <property type="entry name" value="HTH_45"/>
    <property type="match status" value="1"/>
</dbReference>
<evidence type="ECO:0000313" key="3">
    <source>
        <dbReference type="Proteomes" id="UP000236248"/>
    </source>
</evidence>
<protein>
    <recommendedName>
        <fullName evidence="1">ArnR1-like winged helix-turn-helix domain-containing protein</fullName>
    </recommendedName>
</protein>
<dbReference type="GeneID" id="41594182"/>
<dbReference type="Gene3D" id="1.10.10.10">
    <property type="entry name" value="Winged helix-like DNA-binding domain superfamily/Winged helix DNA-binding domain"/>
    <property type="match status" value="1"/>
</dbReference>
<dbReference type="EMBL" id="LT981265">
    <property type="protein sequence ID" value="SPC33276.1"/>
    <property type="molecule type" value="Genomic_DNA"/>
</dbReference>
<dbReference type="InterPro" id="IPR036388">
    <property type="entry name" value="WH-like_DNA-bd_sf"/>
</dbReference>
<dbReference type="InterPro" id="IPR036390">
    <property type="entry name" value="WH_DNA-bd_sf"/>
</dbReference>
<keyword evidence="3" id="KW-1185">Reference proteome</keyword>
<dbReference type="AlphaFoldDB" id="A0A2K5ANQ5"/>
<accession>A0A2K5ANQ5</accession>
<dbReference type="RefSeq" id="WP_103286421.1">
    <property type="nucleotide sequence ID" value="NZ_LT981265.1"/>
</dbReference>
<evidence type="ECO:0000313" key="2">
    <source>
        <dbReference type="EMBL" id="SPC33276.1"/>
    </source>
</evidence>
<gene>
    <name evidence="2" type="ORF">NCAV_0076</name>
</gene>
<organism evidence="2 3">
    <name type="scientific">Candidatus Nitrosocaldus cavascurensis</name>
    <dbReference type="NCBI Taxonomy" id="2058097"/>
    <lineage>
        <taxon>Archaea</taxon>
        <taxon>Nitrososphaerota</taxon>
        <taxon>Nitrososphaeria</taxon>
        <taxon>Candidatus Nitrosocaldales</taxon>
        <taxon>Candidatus Nitrosocaldaceae</taxon>
        <taxon>Candidatus Nitrosocaldus</taxon>
    </lineage>
</organism>
<evidence type="ECO:0000259" key="1">
    <source>
        <dbReference type="Pfam" id="PF14947"/>
    </source>
</evidence>
<proteinExistence type="predicted"/>
<feature type="domain" description="ArnR1-like winged helix-turn-helix" evidence="1">
    <location>
        <begin position="3"/>
        <end position="81"/>
    </location>
</feature>
<dbReference type="SUPFAM" id="SSF46785">
    <property type="entry name" value="Winged helix' DNA-binding domain"/>
    <property type="match status" value="1"/>
</dbReference>
<name>A0A2K5ANQ5_9ARCH</name>
<sequence length="90" mass="10837">MDKRNRFEIVADILTVLEREGAMYKTQIANKCNLDTRMLGRYIDMLLDARLITHDPDQPRAFIITDEGRRYLILYRRIKQMLSDYEFNLH</sequence>
<dbReference type="KEGG" id="ncv:NCAV_0076"/>
<reference evidence="3" key="1">
    <citation type="submission" date="2018-01" db="EMBL/GenBank/DDBJ databases">
        <authorList>
            <person name="Kerou L M."/>
        </authorList>
    </citation>
    <scope>NUCLEOTIDE SEQUENCE [LARGE SCALE GENOMIC DNA]</scope>
    <source>
        <strain evidence="3">SCU2</strain>
    </source>
</reference>
<dbReference type="Proteomes" id="UP000236248">
    <property type="component" value="Chromosome NCAV"/>
</dbReference>